<organism evidence="1 2">
    <name type="scientific">Endozoicomonas lisbonensis</name>
    <dbReference type="NCBI Taxonomy" id="3120522"/>
    <lineage>
        <taxon>Bacteria</taxon>
        <taxon>Pseudomonadati</taxon>
        <taxon>Pseudomonadota</taxon>
        <taxon>Gammaproteobacteria</taxon>
        <taxon>Oceanospirillales</taxon>
        <taxon>Endozoicomonadaceae</taxon>
        <taxon>Endozoicomonas</taxon>
    </lineage>
</organism>
<protein>
    <submittedName>
        <fullName evidence="1">Cell division inhibitor SulA</fullName>
    </submittedName>
</protein>
<dbReference type="InterPro" id="IPR027417">
    <property type="entry name" value="P-loop_NTPase"/>
</dbReference>
<dbReference type="SUPFAM" id="SSF52540">
    <property type="entry name" value="P-loop containing nucleoside triphosphate hydrolases"/>
    <property type="match status" value="1"/>
</dbReference>
<sequence>MRTHTVTSRSRGSDKPRVNELILSGPAWQSGLFLSPVLSKLANEEEQRWLTLILSDNNPTQTIKWLKSEGISSCNVRVLNRASRKQPLDLTYQALACGTSHTVISWINQMDQEELSKLEDAARSGQCNCLTIRSRDAA</sequence>
<keyword evidence="2" id="KW-1185">Reference proteome</keyword>
<evidence type="ECO:0000313" key="2">
    <source>
        <dbReference type="Proteomes" id="UP001549366"/>
    </source>
</evidence>
<gene>
    <name evidence="1" type="ORF">V5J35_004391</name>
</gene>
<dbReference type="RefSeq" id="WP_354009209.1">
    <property type="nucleotide sequence ID" value="NZ_JBEWTA010000001.1"/>
</dbReference>
<reference evidence="1 2" key="1">
    <citation type="submission" date="2024-06" db="EMBL/GenBank/DDBJ databases">
        <title>Genomic Encyclopedia of Type Strains, Phase V (KMG-V): Genome sequencing to study the core and pangenomes of soil and plant-associated prokaryotes.</title>
        <authorList>
            <person name="Whitman W."/>
        </authorList>
    </citation>
    <scope>NUCLEOTIDE SEQUENCE [LARGE SCALE GENOMIC DNA]</scope>
    <source>
        <strain evidence="1 2">NE40</strain>
    </source>
</reference>
<dbReference type="Gene3D" id="3.40.50.300">
    <property type="entry name" value="P-loop containing nucleotide triphosphate hydrolases"/>
    <property type="match status" value="1"/>
</dbReference>
<comment type="caution">
    <text evidence="1">The sequence shown here is derived from an EMBL/GenBank/DDBJ whole genome shotgun (WGS) entry which is preliminary data.</text>
</comment>
<proteinExistence type="predicted"/>
<accession>A0ABV2SPF4</accession>
<name>A0ABV2SPF4_9GAMM</name>
<dbReference type="Proteomes" id="UP001549366">
    <property type="component" value="Unassembled WGS sequence"/>
</dbReference>
<dbReference type="EMBL" id="JBEWTB010000002">
    <property type="protein sequence ID" value="MET4759199.1"/>
    <property type="molecule type" value="Genomic_DNA"/>
</dbReference>
<evidence type="ECO:0000313" key="1">
    <source>
        <dbReference type="EMBL" id="MET4759199.1"/>
    </source>
</evidence>